<reference evidence="10" key="2">
    <citation type="submission" date="2023-01" db="EMBL/GenBank/DDBJ databases">
        <title>Draft genome sequence of Maritalea porphyrae strain NBRC 107169.</title>
        <authorList>
            <person name="Sun Q."/>
            <person name="Mori K."/>
        </authorList>
    </citation>
    <scope>NUCLEOTIDE SEQUENCE</scope>
    <source>
        <strain evidence="10">NBRC 107169</strain>
    </source>
</reference>
<dbReference type="Pfam" id="PF02601">
    <property type="entry name" value="Exonuc_VII_L"/>
    <property type="match status" value="1"/>
</dbReference>
<dbReference type="HAMAP" id="MF_00378">
    <property type="entry name" value="Exonuc_7_L"/>
    <property type="match status" value="1"/>
</dbReference>
<dbReference type="Pfam" id="PF13742">
    <property type="entry name" value="tRNA_anti_2"/>
    <property type="match status" value="1"/>
</dbReference>
<comment type="catalytic activity">
    <reaction evidence="5 6">
        <text>Exonucleolytic cleavage in either 5'- to 3'- or 3'- to 5'-direction to yield nucleoside 5'-phosphates.</text>
        <dbReference type="EC" id="3.1.11.6"/>
    </reaction>
</comment>
<dbReference type="EMBL" id="BSNI01000002">
    <property type="protein sequence ID" value="GLQ17756.1"/>
    <property type="molecule type" value="Genomic_DNA"/>
</dbReference>
<keyword evidence="2 5" id="KW-0540">Nuclease</keyword>
<dbReference type="InterPro" id="IPR003753">
    <property type="entry name" value="Exonuc_VII_L"/>
</dbReference>
<keyword evidence="11" id="KW-1185">Reference proteome</keyword>
<dbReference type="InterPro" id="IPR020579">
    <property type="entry name" value="Exonuc_VII_lsu_C"/>
</dbReference>
<proteinExistence type="inferred from homology"/>
<dbReference type="EC" id="3.1.11.6" evidence="5"/>
<name>A0ABQ5UR65_9HYPH</name>
<comment type="function">
    <text evidence="5">Bidirectionally degrades single-stranded DNA into large acid-insoluble oligonucleotides, which are then degraded further into small acid-soluble oligonucleotides.</text>
</comment>
<comment type="similarity">
    <text evidence="5 6">Belongs to the XseA family.</text>
</comment>
<keyword evidence="3 5" id="KW-0378">Hydrolase</keyword>
<evidence type="ECO:0000313" key="11">
    <source>
        <dbReference type="Proteomes" id="UP001161405"/>
    </source>
</evidence>
<dbReference type="PANTHER" id="PTHR30008:SF0">
    <property type="entry name" value="EXODEOXYRIBONUCLEASE 7 LARGE SUBUNIT"/>
    <property type="match status" value="1"/>
</dbReference>
<evidence type="ECO:0000256" key="2">
    <source>
        <dbReference type="ARBA" id="ARBA00022722"/>
    </source>
</evidence>
<comment type="subunit">
    <text evidence="5">Heterooligomer composed of large and small subunits.</text>
</comment>
<dbReference type="NCBIfam" id="TIGR00237">
    <property type="entry name" value="xseA"/>
    <property type="match status" value="1"/>
</dbReference>
<gene>
    <name evidence="5 10" type="primary">xseA</name>
    <name evidence="10" type="ORF">GCM10007879_20050</name>
</gene>
<evidence type="ECO:0000256" key="7">
    <source>
        <dbReference type="SAM" id="MobiDB-lite"/>
    </source>
</evidence>
<feature type="region of interest" description="Disordered" evidence="7">
    <location>
        <begin position="463"/>
        <end position="496"/>
    </location>
</feature>
<evidence type="ECO:0000256" key="1">
    <source>
        <dbReference type="ARBA" id="ARBA00022490"/>
    </source>
</evidence>
<evidence type="ECO:0000259" key="9">
    <source>
        <dbReference type="Pfam" id="PF13742"/>
    </source>
</evidence>
<dbReference type="RefSeq" id="WP_284364144.1">
    <property type="nucleotide sequence ID" value="NZ_BSNI01000002.1"/>
</dbReference>
<accession>A0ABQ5UR65</accession>
<dbReference type="Proteomes" id="UP001161405">
    <property type="component" value="Unassembled WGS sequence"/>
</dbReference>
<protein>
    <recommendedName>
        <fullName evidence="5">Exodeoxyribonuclease 7 large subunit</fullName>
        <ecNumber evidence="5">3.1.11.6</ecNumber>
    </recommendedName>
    <alternativeName>
        <fullName evidence="5">Exodeoxyribonuclease VII large subunit</fullName>
        <shortName evidence="5">Exonuclease VII large subunit</shortName>
    </alternativeName>
</protein>
<feature type="domain" description="OB-fold nucleic acid binding" evidence="9">
    <location>
        <begin position="11"/>
        <end position="105"/>
    </location>
</feature>
<keyword evidence="4 5" id="KW-0269">Exonuclease</keyword>
<keyword evidence="1 5" id="KW-0963">Cytoplasm</keyword>
<evidence type="ECO:0000256" key="3">
    <source>
        <dbReference type="ARBA" id="ARBA00022801"/>
    </source>
</evidence>
<evidence type="ECO:0000259" key="8">
    <source>
        <dbReference type="Pfam" id="PF02601"/>
    </source>
</evidence>
<organism evidence="10 11">
    <name type="scientific">Maritalea porphyrae</name>
    <dbReference type="NCBI Taxonomy" id="880732"/>
    <lineage>
        <taxon>Bacteria</taxon>
        <taxon>Pseudomonadati</taxon>
        <taxon>Pseudomonadota</taxon>
        <taxon>Alphaproteobacteria</taxon>
        <taxon>Hyphomicrobiales</taxon>
        <taxon>Devosiaceae</taxon>
        <taxon>Maritalea</taxon>
    </lineage>
</organism>
<comment type="caution">
    <text evidence="10">The sequence shown here is derived from an EMBL/GenBank/DDBJ whole genome shotgun (WGS) entry which is preliminary data.</text>
</comment>
<feature type="compositionally biased region" description="Basic residues" evidence="7">
    <location>
        <begin position="475"/>
        <end position="486"/>
    </location>
</feature>
<sequence length="496" mass="54193">MESLQTNAHEFTVTEISQSIKRTVEDKFGHVRVRGEIGGYRGPHASGHAYFGLKDDKAKIDAVIWRGVFSKLAIKPEEGMEVIATGKLTTFPGSSKYQIVIEHIEPAGAGALMALLEQRRKQLAAEGLFDADRKRELPYLPQTIGVITSPTGAVIRDILHRLDDRFPTHVIVWPVRVQGDTCGAEVSRAIEGFNAIKPNGPIKRPDLLIVARGGGSIEDLWGFNDEAVVRATADSTIPIISAVGHETDITLIDYAADKRAPTPTGAAEMAVPVKAELVNYVEDLGSRTRNAQLRTLSNFKDRMRAVAAAMPKPQELTATARQRQDMATLRLGNALTQFVDRKRAQLGAVAPRVSPKSIEQKHSNLRERLTSLGSRMDQGLKQPTSRARLRLEPLARAMSPAFKRLLEKRQALLESQSKLLNSLSYKGVLSRGYALVLDADGQVARSAKALEAGEGVTLRLSDGDVGAQISDKPPQKTKKQAKPKAKKTIDGQESLF</sequence>
<evidence type="ECO:0000256" key="6">
    <source>
        <dbReference type="RuleBase" id="RU004355"/>
    </source>
</evidence>
<dbReference type="CDD" id="cd04489">
    <property type="entry name" value="ExoVII_LU_OBF"/>
    <property type="match status" value="1"/>
</dbReference>
<evidence type="ECO:0000256" key="4">
    <source>
        <dbReference type="ARBA" id="ARBA00022839"/>
    </source>
</evidence>
<dbReference type="PANTHER" id="PTHR30008">
    <property type="entry name" value="EXODEOXYRIBONUCLEASE 7 LARGE SUBUNIT"/>
    <property type="match status" value="1"/>
</dbReference>
<reference evidence="10" key="1">
    <citation type="journal article" date="2014" name="Int. J. Syst. Evol. Microbiol.">
        <title>Complete genome of a new Firmicutes species belonging to the dominant human colonic microbiota ('Ruminococcus bicirculans') reveals two chromosomes and a selective capacity to utilize plant glucans.</title>
        <authorList>
            <consortium name="NISC Comparative Sequencing Program"/>
            <person name="Wegmann U."/>
            <person name="Louis P."/>
            <person name="Goesmann A."/>
            <person name="Henrissat B."/>
            <person name="Duncan S.H."/>
            <person name="Flint H.J."/>
        </authorList>
    </citation>
    <scope>NUCLEOTIDE SEQUENCE</scope>
    <source>
        <strain evidence="10">NBRC 107169</strain>
    </source>
</reference>
<feature type="domain" description="Exonuclease VII large subunit C-terminal" evidence="8">
    <location>
        <begin position="128"/>
        <end position="467"/>
    </location>
</feature>
<comment type="subcellular location">
    <subcellularLocation>
        <location evidence="5 6">Cytoplasm</location>
    </subcellularLocation>
</comment>
<dbReference type="InterPro" id="IPR025824">
    <property type="entry name" value="OB-fold_nuc-bd_dom"/>
</dbReference>
<evidence type="ECO:0000256" key="5">
    <source>
        <dbReference type="HAMAP-Rule" id="MF_00378"/>
    </source>
</evidence>
<evidence type="ECO:0000313" key="10">
    <source>
        <dbReference type="EMBL" id="GLQ17756.1"/>
    </source>
</evidence>